<accession>A0ABD5U8W2</accession>
<sequence length="166" mass="17384">MWFPAHLAVGALLARRVRLDTRWCLLGAALPDLVDKPLGVLGVFPAYQTLSHSLLGLALAATLASSVGGRALAAGWLSHLAADCLQLTLNGRAVHAGGMLGWPLTGWENPMVVGDVPAYADTLFPSVPLLSEGYVAHYVGTPSFALELLLCAYALGSLVSAVRLRA</sequence>
<proteinExistence type="predicted"/>
<comment type="caution">
    <text evidence="1">The sequence shown here is derived from an EMBL/GenBank/DDBJ whole genome shotgun (WGS) entry which is preliminary data.</text>
</comment>
<gene>
    <name evidence="1" type="ORF">ACFQHK_04505</name>
</gene>
<evidence type="ECO:0000313" key="2">
    <source>
        <dbReference type="Proteomes" id="UP001596406"/>
    </source>
</evidence>
<reference evidence="1 2" key="1">
    <citation type="journal article" date="2019" name="Int. J. Syst. Evol. Microbiol.">
        <title>The Global Catalogue of Microorganisms (GCM) 10K type strain sequencing project: providing services to taxonomists for standard genome sequencing and annotation.</title>
        <authorList>
            <consortium name="The Broad Institute Genomics Platform"/>
            <consortium name="The Broad Institute Genome Sequencing Center for Infectious Disease"/>
            <person name="Wu L."/>
            <person name="Ma J."/>
        </authorList>
    </citation>
    <scope>NUCLEOTIDE SEQUENCE [LARGE SCALE GENOMIC DNA]</scope>
    <source>
        <strain evidence="1 2">PSRA2</strain>
    </source>
</reference>
<keyword evidence="2" id="KW-1185">Reference proteome</keyword>
<dbReference type="Proteomes" id="UP001596406">
    <property type="component" value="Unassembled WGS sequence"/>
</dbReference>
<keyword evidence="1" id="KW-0378">Hydrolase</keyword>
<protein>
    <submittedName>
        <fullName evidence="1">Metal-dependent hydrolase</fullName>
    </submittedName>
</protein>
<dbReference type="AlphaFoldDB" id="A0ABD5U8W2"/>
<evidence type="ECO:0000313" key="1">
    <source>
        <dbReference type="EMBL" id="MFC6835766.1"/>
    </source>
</evidence>
<organism evidence="1 2">
    <name type="scientific">Halomarina ordinaria</name>
    <dbReference type="NCBI Taxonomy" id="3033939"/>
    <lineage>
        <taxon>Archaea</taxon>
        <taxon>Methanobacteriati</taxon>
        <taxon>Methanobacteriota</taxon>
        <taxon>Stenosarchaea group</taxon>
        <taxon>Halobacteria</taxon>
        <taxon>Halobacteriales</taxon>
        <taxon>Natronomonadaceae</taxon>
        <taxon>Halomarina</taxon>
    </lineage>
</organism>
<dbReference type="RefSeq" id="WP_304447462.1">
    <property type="nucleotide sequence ID" value="NZ_JARRAH010000001.1"/>
</dbReference>
<name>A0ABD5U8W2_9EURY</name>
<dbReference type="GO" id="GO:0016787">
    <property type="term" value="F:hydrolase activity"/>
    <property type="evidence" value="ECO:0007669"/>
    <property type="project" value="UniProtKB-KW"/>
</dbReference>
<dbReference type="EMBL" id="JBHSXM010000001">
    <property type="protein sequence ID" value="MFC6835766.1"/>
    <property type="molecule type" value="Genomic_DNA"/>
</dbReference>